<sequence length="98" mass="10647">MKEGKGRLANTNACEFNSSAGLLYTLMRLNGDRRAFLTDGRNSHTATVPTDNATTPSIELALPWQQSATRAAPHSNQRALSPHSDRRSAKLQPGNCEP</sequence>
<evidence type="ECO:0000313" key="2">
    <source>
        <dbReference type="EMBL" id="KAL1272640.1"/>
    </source>
</evidence>
<proteinExistence type="predicted"/>
<dbReference type="EMBL" id="JAYMGO010000006">
    <property type="protein sequence ID" value="KAL1272640.1"/>
    <property type="molecule type" value="Genomic_DNA"/>
</dbReference>
<dbReference type="Proteomes" id="UP001558613">
    <property type="component" value="Unassembled WGS sequence"/>
</dbReference>
<feature type="region of interest" description="Disordered" evidence="1">
    <location>
        <begin position="65"/>
        <end position="98"/>
    </location>
</feature>
<accession>A0ABR3N6T3</accession>
<name>A0ABR3N6T3_9TELE</name>
<evidence type="ECO:0000313" key="3">
    <source>
        <dbReference type="Proteomes" id="UP001558613"/>
    </source>
</evidence>
<feature type="compositionally biased region" description="Polar residues" evidence="1">
    <location>
        <begin position="65"/>
        <end position="79"/>
    </location>
</feature>
<reference evidence="2 3" key="1">
    <citation type="submission" date="2023-09" db="EMBL/GenBank/DDBJ databases">
        <authorList>
            <person name="Wang M."/>
        </authorList>
    </citation>
    <scope>NUCLEOTIDE SEQUENCE [LARGE SCALE GENOMIC DNA]</scope>
    <source>
        <strain evidence="2">GT-2023</strain>
        <tissue evidence="2">Liver</tissue>
    </source>
</reference>
<protein>
    <submittedName>
        <fullName evidence="2">Uncharacterized protein</fullName>
    </submittedName>
</protein>
<organism evidence="2 3">
    <name type="scientific">Cirrhinus molitorella</name>
    <name type="common">mud carp</name>
    <dbReference type="NCBI Taxonomy" id="172907"/>
    <lineage>
        <taxon>Eukaryota</taxon>
        <taxon>Metazoa</taxon>
        <taxon>Chordata</taxon>
        <taxon>Craniata</taxon>
        <taxon>Vertebrata</taxon>
        <taxon>Euteleostomi</taxon>
        <taxon>Actinopterygii</taxon>
        <taxon>Neopterygii</taxon>
        <taxon>Teleostei</taxon>
        <taxon>Ostariophysi</taxon>
        <taxon>Cypriniformes</taxon>
        <taxon>Cyprinidae</taxon>
        <taxon>Labeoninae</taxon>
        <taxon>Labeonini</taxon>
        <taxon>Cirrhinus</taxon>
    </lineage>
</organism>
<comment type="caution">
    <text evidence="2">The sequence shown here is derived from an EMBL/GenBank/DDBJ whole genome shotgun (WGS) entry which is preliminary data.</text>
</comment>
<keyword evidence="3" id="KW-1185">Reference proteome</keyword>
<evidence type="ECO:0000256" key="1">
    <source>
        <dbReference type="SAM" id="MobiDB-lite"/>
    </source>
</evidence>
<gene>
    <name evidence="2" type="ORF">QQF64_028502</name>
</gene>